<evidence type="ECO:0000256" key="4">
    <source>
        <dbReference type="ARBA" id="ARBA00023043"/>
    </source>
</evidence>
<dbReference type="PROSITE" id="PS50088">
    <property type="entry name" value="ANK_REPEAT"/>
    <property type="match status" value="1"/>
</dbReference>
<dbReference type="InterPro" id="IPR021832">
    <property type="entry name" value="ANKRD13"/>
</dbReference>
<dbReference type="EMBL" id="CABIJS010000111">
    <property type="protein sequence ID" value="VUZ43449.1"/>
    <property type="molecule type" value="Genomic_DNA"/>
</dbReference>
<sequence length="468" mass="54327">MSPEIDREYPLHYCAFFGLPEFEEILKKSDAKTINKTDPYGNTALHIAAMLRDQKICMLLLESNARLEGRNISGWRPIDELVATGNELLAREGYKLFRDQLSKNGQSTLISQMLRDIPDCILDFGWEFRTWIPFVARHLPSDNCRLFKKDNLLRLDTTLLDFKDRDWVRGQLSIVVDANKPFESRICLIDHEHRSYQVLDGTMMREKSDDWLNETVQTSLHMPLVRMHVDFSNLSCRKETSKMRWRKESTTEMIGSYNTQSYSVNHVKMCVKKRSEHLRKEDIRFLSTLKTHLKQGTVSSAVELVQDRAYNKNSGSENITESCQRLLPRVSWEAYRSWELTGNNLFIGRKPNLKLQSNDMKLTVVMTNDIDFKITYLVDMFKCFSPLRKFTKLDETILDSLPSGFPVRIDVPVAPSVTGRVTFNNVELYEPGKRTSTGIILQDEVFRVPVGYVSNFIDPITVEYDKKY</sequence>
<dbReference type="Pfam" id="PF12796">
    <property type="entry name" value="Ank_2"/>
    <property type="match status" value="1"/>
</dbReference>
<keyword evidence="3" id="KW-0256">Endoplasmic reticulum</keyword>
<dbReference type="Proteomes" id="UP000321570">
    <property type="component" value="Unassembled WGS sequence"/>
</dbReference>
<organism evidence="10 11">
    <name type="scientific">Hymenolepis diminuta</name>
    <name type="common">Rat tapeworm</name>
    <dbReference type="NCBI Taxonomy" id="6216"/>
    <lineage>
        <taxon>Eukaryota</taxon>
        <taxon>Metazoa</taxon>
        <taxon>Spiralia</taxon>
        <taxon>Lophotrochozoa</taxon>
        <taxon>Platyhelminthes</taxon>
        <taxon>Cestoda</taxon>
        <taxon>Eucestoda</taxon>
        <taxon>Cyclophyllidea</taxon>
        <taxon>Hymenolepididae</taxon>
        <taxon>Hymenolepis</taxon>
    </lineage>
</organism>
<evidence type="ECO:0000313" key="11">
    <source>
        <dbReference type="Proteomes" id="UP000321570"/>
    </source>
</evidence>
<evidence type="ECO:0000256" key="1">
    <source>
        <dbReference type="ARBA" id="ARBA00004586"/>
    </source>
</evidence>
<dbReference type="PANTHER" id="PTHR12447:SF25">
    <property type="entry name" value="ANKYRIN REPEAT DOMAIN-CONTAINING PROTEIN 13C"/>
    <property type="match status" value="1"/>
</dbReference>
<feature type="domain" description="Ankyrin repeat" evidence="9">
    <location>
        <begin position="154"/>
        <end position="452"/>
    </location>
</feature>
<keyword evidence="5" id="KW-0472">Membrane</keyword>
<keyword evidence="2" id="KW-0677">Repeat</keyword>
<evidence type="ECO:0000256" key="2">
    <source>
        <dbReference type="ARBA" id="ARBA00022737"/>
    </source>
</evidence>
<evidence type="ECO:0000256" key="5">
    <source>
        <dbReference type="ARBA" id="ARBA00023136"/>
    </source>
</evidence>
<evidence type="ECO:0000259" key="9">
    <source>
        <dbReference type="Pfam" id="PF11904"/>
    </source>
</evidence>
<dbReference type="GO" id="GO:0005789">
    <property type="term" value="C:endoplasmic reticulum membrane"/>
    <property type="evidence" value="ECO:0007669"/>
    <property type="project" value="UniProtKB-SubCell"/>
</dbReference>
<keyword evidence="6" id="KW-0143">Chaperone</keyword>
<dbReference type="InterPro" id="IPR055285">
    <property type="entry name" value="ANKRD13_C"/>
</dbReference>
<protein>
    <recommendedName>
        <fullName evidence="9">Ankyrin repeat domain-containing protein</fullName>
    </recommendedName>
</protein>
<dbReference type="Pfam" id="PF11904">
    <property type="entry name" value="ANKRD13_C"/>
    <property type="match status" value="1"/>
</dbReference>
<proteinExistence type="predicted"/>
<dbReference type="PANTHER" id="PTHR12447">
    <property type="entry name" value="ANKYRIN REPEAT DOMAIN-CONTAINING PROTEIN 13"/>
    <property type="match status" value="1"/>
</dbReference>
<evidence type="ECO:0000256" key="3">
    <source>
        <dbReference type="ARBA" id="ARBA00022824"/>
    </source>
</evidence>
<evidence type="ECO:0000256" key="6">
    <source>
        <dbReference type="ARBA" id="ARBA00023186"/>
    </source>
</evidence>
<dbReference type="GO" id="GO:0006621">
    <property type="term" value="P:protein retention in ER lumen"/>
    <property type="evidence" value="ECO:0007669"/>
    <property type="project" value="TreeGrafter"/>
</dbReference>
<reference evidence="10 11" key="1">
    <citation type="submission" date="2019-07" db="EMBL/GenBank/DDBJ databases">
        <authorList>
            <person name="Jastrzebski P J."/>
            <person name="Paukszto L."/>
            <person name="Jastrzebski P J."/>
        </authorList>
    </citation>
    <scope>NUCLEOTIDE SEQUENCE [LARGE SCALE GENOMIC DNA]</scope>
    <source>
        <strain evidence="10 11">WMS-il1</strain>
    </source>
</reference>
<comment type="function">
    <text evidence="7">Acts as a molecular chaperone for G protein-coupled receptors, regulating their biogenesis and exit from the ER.</text>
</comment>
<accession>A0A564Y907</accession>
<evidence type="ECO:0000256" key="7">
    <source>
        <dbReference type="ARBA" id="ARBA00037107"/>
    </source>
</evidence>
<gene>
    <name evidence="10" type="ORF">WMSIL1_LOCUS3696</name>
</gene>
<comment type="subcellular location">
    <subcellularLocation>
        <location evidence="1">Endoplasmic reticulum membrane</location>
    </subcellularLocation>
</comment>
<dbReference type="InterPro" id="IPR036770">
    <property type="entry name" value="Ankyrin_rpt-contain_sf"/>
</dbReference>
<dbReference type="Gene3D" id="1.25.40.20">
    <property type="entry name" value="Ankyrin repeat-containing domain"/>
    <property type="match status" value="1"/>
</dbReference>
<dbReference type="AlphaFoldDB" id="A0A564Y907"/>
<feature type="repeat" description="ANK" evidence="8">
    <location>
        <begin position="40"/>
        <end position="72"/>
    </location>
</feature>
<dbReference type="SUPFAM" id="SSF48403">
    <property type="entry name" value="Ankyrin repeat"/>
    <property type="match status" value="1"/>
</dbReference>
<dbReference type="PROSITE" id="PS50297">
    <property type="entry name" value="ANK_REP_REGION"/>
    <property type="match status" value="1"/>
</dbReference>
<evidence type="ECO:0000256" key="8">
    <source>
        <dbReference type="PROSITE-ProRule" id="PRU00023"/>
    </source>
</evidence>
<keyword evidence="11" id="KW-1185">Reference proteome</keyword>
<dbReference type="InterPro" id="IPR002110">
    <property type="entry name" value="Ankyrin_rpt"/>
</dbReference>
<evidence type="ECO:0000313" key="10">
    <source>
        <dbReference type="EMBL" id="VUZ43449.1"/>
    </source>
</evidence>
<name>A0A564Y907_HYMDI</name>
<dbReference type="GO" id="GO:0005102">
    <property type="term" value="F:signaling receptor binding"/>
    <property type="evidence" value="ECO:0007669"/>
    <property type="project" value="TreeGrafter"/>
</dbReference>
<keyword evidence="4 8" id="KW-0040">ANK repeat</keyword>